<gene>
    <name evidence="1" type="ORF">M3N64_13805</name>
</gene>
<keyword evidence="2" id="KW-1185">Reference proteome</keyword>
<evidence type="ECO:0000313" key="2">
    <source>
        <dbReference type="Proteomes" id="UP001203004"/>
    </source>
</evidence>
<dbReference type="EMBL" id="JAMAST010000033">
    <property type="protein sequence ID" value="MCL1632993.1"/>
    <property type="molecule type" value="Genomic_DNA"/>
</dbReference>
<comment type="caution">
    <text evidence="1">The sequence shown here is derived from an EMBL/GenBank/DDBJ whole genome shotgun (WGS) entry which is preliminary data.</text>
</comment>
<proteinExistence type="predicted"/>
<dbReference type="RefSeq" id="WP_249104186.1">
    <property type="nucleotide sequence ID" value="NZ_JAMAST010000033.1"/>
</dbReference>
<evidence type="ECO:0000313" key="1">
    <source>
        <dbReference type="EMBL" id="MCL1632993.1"/>
    </source>
</evidence>
<protein>
    <submittedName>
        <fullName evidence="1">Uncharacterized protein</fullName>
    </submittedName>
</protein>
<reference evidence="1 2" key="1">
    <citation type="submission" date="2022-05" db="EMBL/GenBank/DDBJ databases">
        <title>Sporolactobacillus sp nov CPB3-1, isolated from tree bark (Mangifera indica L.).</title>
        <authorList>
            <person name="Phuengjayaem S."/>
            <person name="Tanasupawat S."/>
        </authorList>
    </citation>
    <scope>NUCLEOTIDE SEQUENCE [LARGE SCALE GENOMIC DNA]</scope>
    <source>
        <strain evidence="1 2">CPB3-1</strain>
    </source>
</reference>
<organism evidence="1 2">
    <name type="scientific">Sporolactobacillus mangiferae</name>
    <dbReference type="NCBI Taxonomy" id="2940498"/>
    <lineage>
        <taxon>Bacteria</taxon>
        <taxon>Bacillati</taxon>
        <taxon>Bacillota</taxon>
        <taxon>Bacilli</taxon>
        <taxon>Bacillales</taxon>
        <taxon>Sporolactobacillaceae</taxon>
        <taxon>Sporolactobacillus</taxon>
    </lineage>
</organism>
<dbReference type="Proteomes" id="UP001203004">
    <property type="component" value="Unassembled WGS sequence"/>
</dbReference>
<name>A0ABT0ME87_9BACL</name>
<sequence>MSKITLTLIDKRGATKKSRTAENHVYLDYSGPLEQGDCLKVSLDKAGQYLVVQADEALNPSLIYLKGKEWTYTYPLDHNLKLAYPQNAFIGDRKYMDVRLANIFEIKSYRNLALNVHDQKKRQGPIRMHGQT</sequence>
<accession>A0ABT0ME87</accession>